<name>A0A4R4XB96_9ACTN</name>
<dbReference type="InterPro" id="IPR024532">
    <property type="entry name" value="DUF3830"/>
</dbReference>
<organism evidence="1 2">
    <name type="scientific">Kribbella turkmenica</name>
    <dbReference type="NCBI Taxonomy" id="2530375"/>
    <lineage>
        <taxon>Bacteria</taxon>
        <taxon>Bacillati</taxon>
        <taxon>Actinomycetota</taxon>
        <taxon>Actinomycetes</taxon>
        <taxon>Propionibacteriales</taxon>
        <taxon>Kribbellaceae</taxon>
        <taxon>Kribbella</taxon>
    </lineage>
</organism>
<dbReference type="Pfam" id="PF12903">
    <property type="entry name" value="DUF3830"/>
    <property type="match status" value="1"/>
</dbReference>
<gene>
    <name evidence="1" type="ORF">E1218_08895</name>
</gene>
<dbReference type="OrthoDB" id="2082589at2"/>
<proteinExistence type="predicted"/>
<protein>
    <submittedName>
        <fullName evidence="1">DUF3830 family protein</fullName>
    </submittedName>
</protein>
<dbReference type="RefSeq" id="WP_132318156.1">
    <property type="nucleotide sequence ID" value="NZ_SMKR01000028.1"/>
</dbReference>
<accession>A0A4R4XB96</accession>
<dbReference type="AlphaFoldDB" id="A0A4R4XB96"/>
<keyword evidence="2" id="KW-1185">Reference proteome</keyword>
<dbReference type="Gene3D" id="2.40.100.20">
    <property type="match status" value="1"/>
</dbReference>
<dbReference type="SUPFAM" id="SSF50891">
    <property type="entry name" value="Cyclophilin-like"/>
    <property type="match status" value="1"/>
</dbReference>
<comment type="caution">
    <text evidence="1">The sequence shown here is derived from an EMBL/GenBank/DDBJ whole genome shotgun (WGS) entry which is preliminary data.</text>
</comment>
<evidence type="ECO:0000313" key="2">
    <source>
        <dbReference type="Proteomes" id="UP000295172"/>
    </source>
</evidence>
<dbReference type="InterPro" id="IPR029000">
    <property type="entry name" value="Cyclophilin-like_dom_sf"/>
</dbReference>
<sequence length="148" mass="15842">MEKIVVSGTITVKVGDVVCRAELFDDAAPATAAALRAALPISDRTIQTRWSGNAWRTETAYTLQAENAQAENVPERLDAGDIIFYASHASGSGELGVAYGEAQWLAPFRQPVDVCKVGRIVEGVDEFVAACNRIIFDGPLDVEITGES</sequence>
<evidence type="ECO:0000313" key="1">
    <source>
        <dbReference type="EMBL" id="TDD27898.1"/>
    </source>
</evidence>
<reference evidence="1 2" key="1">
    <citation type="submission" date="2019-02" db="EMBL/GenBank/DDBJ databases">
        <title>Draft genome sequences of novel Actinobacteria.</title>
        <authorList>
            <person name="Sahin N."/>
            <person name="Ay H."/>
            <person name="Saygin H."/>
        </authorList>
    </citation>
    <scope>NUCLEOTIDE SEQUENCE [LARGE SCALE GENOMIC DNA]</scope>
    <source>
        <strain evidence="1 2">16K104</strain>
    </source>
</reference>
<dbReference type="EMBL" id="SMKR01000028">
    <property type="protein sequence ID" value="TDD27898.1"/>
    <property type="molecule type" value="Genomic_DNA"/>
</dbReference>
<dbReference type="Proteomes" id="UP000295172">
    <property type="component" value="Unassembled WGS sequence"/>
</dbReference>